<dbReference type="AlphaFoldDB" id="A0A0W1RE06"/>
<gene>
    <name evidence="1" type="ORF">AUR64_03665</name>
</gene>
<dbReference type="RefSeq" id="WP_058580098.1">
    <property type="nucleotide sequence ID" value="NZ_LOPU01000004.1"/>
</dbReference>
<evidence type="ECO:0000313" key="2">
    <source>
        <dbReference type="Proteomes" id="UP000054387"/>
    </source>
</evidence>
<keyword evidence="2" id="KW-1185">Reference proteome</keyword>
<reference evidence="1 2" key="1">
    <citation type="submission" date="2015-12" db="EMBL/GenBank/DDBJ databases">
        <title>Haloprofundus marisrubri gen. nov., sp. nov., an extremely halophilic archaeon isolated from the Discovery deep brine-seawater interface in the Red Sea.</title>
        <authorList>
            <person name="Zhang G."/>
            <person name="Stingl U."/>
            <person name="Rashid M."/>
        </authorList>
    </citation>
    <scope>NUCLEOTIDE SEQUENCE [LARGE SCALE GENOMIC DNA]</scope>
    <source>
        <strain evidence="1 2">SB9</strain>
    </source>
</reference>
<protein>
    <submittedName>
        <fullName evidence="1">Uncharacterized protein</fullName>
    </submittedName>
</protein>
<evidence type="ECO:0000313" key="1">
    <source>
        <dbReference type="EMBL" id="KTG11366.1"/>
    </source>
</evidence>
<accession>A0A0W1RE06</accession>
<name>A0A0W1RE06_9EURY</name>
<dbReference type="Proteomes" id="UP000054387">
    <property type="component" value="Unassembled WGS sequence"/>
</dbReference>
<dbReference type="EMBL" id="LOPU01000004">
    <property type="protein sequence ID" value="KTG11366.1"/>
    <property type="molecule type" value="Genomic_DNA"/>
</dbReference>
<comment type="caution">
    <text evidence="1">The sequence shown here is derived from an EMBL/GenBank/DDBJ whole genome shotgun (WGS) entry which is preliminary data.</text>
</comment>
<organism evidence="1 2">
    <name type="scientific">Haloprofundus marisrubri</name>
    <dbReference type="NCBI Taxonomy" id="1514971"/>
    <lineage>
        <taxon>Archaea</taxon>
        <taxon>Methanobacteriati</taxon>
        <taxon>Methanobacteriota</taxon>
        <taxon>Stenosarchaea group</taxon>
        <taxon>Halobacteria</taxon>
        <taxon>Halobacteriales</taxon>
        <taxon>Haloferacaceae</taxon>
        <taxon>Haloprofundus</taxon>
    </lineage>
</organism>
<proteinExistence type="predicted"/>
<sequence>MILVEERSEDVLAAVLVEVGDTRYVVGDWAVLLEVGDVARLFEGIAVALRFKPVDRIDR</sequence>